<organism evidence="10 11">
    <name type="scientific">Anopheles stephensi</name>
    <name type="common">Indo-Pakistan malaria mosquito</name>
    <dbReference type="NCBI Taxonomy" id="30069"/>
    <lineage>
        <taxon>Eukaryota</taxon>
        <taxon>Metazoa</taxon>
        <taxon>Ecdysozoa</taxon>
        <taxon>Arthropoda</taxon>
        <taxon>Hexapoda</taxon>
        <taxon>Insecta</taxon>
        <taxon>Pterygota</taxon>
        <taxon>Neoptera</taxon>
        <taxon>Endopterygota</taxon>
        <taxon>Diptera</taxon>
        <taxon>Nematocera</taxon>
        <taxon>Culicoidea</taxon>
        <taxon>Culicidae</taxon>
        <taxon>Anophelinae</taxon>
        <taxon>Anopheles</taxon>
    </lineage>
</organism>
<evidence type="ECO:0000256" key="3">
    <source>
        <dbReference type="ARBA" id="ARBA00022448"/>
    </source>
</evidence>
<feature type="domain" description="Metaxin glutathione S-transferase" evidence="9">
    <location>
        <begin position="624"/>
        <end position="686"/>
    </location>
</feature>
<keyword evidence="6" id="KW-0496">Mitochondrion</keyword>
<reference evidence="10" key="2">
    <citation type="submission" date="2020-05" db="UniProtKB">
        <authorList>
            <consortium name="EnsemblMetazoa"/>
        </authorList>
    </citation>
    <scope>IDENTIFICATION</scope>
    <source>
        <strain evidence="10">Indian</strain>
    </source>
</reference>
<evidence type="ECO:0000256" key="6">
    <source>
        <dbReference type="ARBA" id="ARBA00023128"/>
    </source>
</evidence>
<reference evidence="11" key="1">
    <citation type="journal article" date="2014" name="Genome Biol.">
        <title>Genome analysis of a major urban malaria vector mosquito, Anopheles stephensi.</title>
        <authorList>
            <person name="Jiang X."/>
            <person name="Peery A."/>
            <person name="Hall A.B."/>
            <person name="Sharma A."/>
            <person name="Chen X.G."/>
            <person name="Waterhouse R.M."/>
            <person name="Komissarov A."/>
            <person name="Riehle M.M."/>
            <person name="Shouche Y."/>
            <person name="Sharakhova M.V."/>
            <person name="Lawson D."/>
            <person name="Pakpour N."/>
            <person name="Arensburger P."/>
            <person name="Davidson V.L."/>
            <person name="Eiglmeier K."/>
            <person name="Emrich S."/>
            <person name="George P."/>
            <person name="Kennedy R.C."/>
            <person name="Mane S.P."/>
            <person name="Maslen G."/>
            <person name="Oringanje C."/>
            <person name="Qi Y."/>
            <person name="Settlage R."/>
            <person name="Tojo M."/>
            <person name="Tubio J.M."/>
            <person name="Unger M.F."/>
            <person name="Wang B."/>
            <person name="Vernick K.D."/>
            <person name="Ribeiro J.M."/>
            <person name="James A.A."/>
            <person name="Michel K."/>
            <person name="Riehle M.A."/>
            <person name="Luckhart S."/>
            <person name="Sharakhov I.V."/>
            <person name="Tu Z."/>
        </authorList>
    </citation>
    <scope>NUCLEOTIDE SEQUENCE [LARGE SCALE GENOMIC DNA]</scope>
    <source>
        <strain evidence="11">Indian</strain>
    </source>
</reference>
<dbReference type="AlphaFoldDB" id="A0A182YQY0"/>
<dbReference type="GO" id="GO:0007005">
    <property type="term" value="P:mitochondrion organization"/>
    <property type="evidence" value="ECO:0007669"/>
    <property type="project" value="TreeGrafter"/>
</dbReference>
<evidence type="ECO:0000256" key="1">
    <source>
        <dbReference type="ARBA" id="ARBA00004294"/>
    </source>
</evidence>
<dbReference type="PANTHER" id="PTHR12289">
    <property type="entry name" value="METAXIN RELATED"/>
    <property type="match status" value="1"/>
</dbReference>
<evidence type="ECO:0000256" key="4">
    <source>
        <dbReference type="ARBA" id="ARBA00022787"/>
    </source>
</evidence>
<keyword evidence="7" id="KW-0472">Membrane</keyword>
<dbReference type="InterPro" id="IPR033468">
    <property type="entry name" value="Metaxin_GST"/>
</dbReference>
<dbReference type="STRING" id="30069.A0A182YQY0"/>
<evidence type="ECO:0000256" key="7">
    <source>
        <dbReference type="ARBA" id="ARBA00023136"/>
    </source>
</evidence>
<dbReference type="EnsemblMetazoa" id="ASTEI10866-RA">
    <property type="protein sequence ID" value="ASTEI10866-PA"/>
    <property type="gene ID" value="ASTEI10866"/>
</dbReference>
<evidence type="ECO:0000256" key="5">
    <source>
        <dbReference type="ARBA" id="ARBA00022927"/>
    </source>
</evidence>
<dbReference type="Proteomes" id="UP000076408">
    <property type="component" value="Unassembled WGS sequence"/>
</dbReference>
<name>A0A182YQY0_ANOST</name>
<feature type="domain" description="Mitochondrial outer membrane transport complex Sam37/metaxin N-terminal" evidence="8">
    <location>
        <begin position="474"/>
        <end position="598"/>
    </location>
</feature>
<dbReference type="VEuPathDB" id="VectorBase:ASTE005511"/>
<evidence type="ECO:0000313" key="10">
    <source>
        <dbReference type="EnsemblMetazoa" id="ASTEI10866-PA"/>
    </source>
</evidence>
<keyword evidence="4" id="KW-1000">Mitochondrion outer membrane</keyword>
<protein>
    <recommendedName>
        <fullName evidence="12">GST C-terminal domain-containing protein</fullName>
    </recommendedName>
</protein>
<evidence type="ECO:0000256" key="2">
    <source>
        <dbReference type="ARBA" id="ARBA00009170"/>
    </source>
</evidence>
<comment type="subcellular location">
    <subcellularLocation>
        <location evidence="1">Mitochondrion outer membrane</location>
    </subcellularLocation>
</comment>
<evidence type="ECO:0000259" key="9">
    <source>
        <dbReference type="Pfam" id="PF17171"/>
    </source>
</evidence>
<keyword evidence="3" id="KW-0813">Transport</keyword>
<dbReference type="Pfam" id="PF10568">
    <property type="entry name" value="Tom37"/>
    <property type="match status" value="1"/>
</dbReference>
<dbReference type="GO" id="GO:0015031">
    <property type="term" value="P:protein transport"/>
    <property type="evidence" value="ECO:0007669"/>
    <property type="project" value="UniProtKB-KW"/>
</dbReference>
<sequence>MTVKRLFSLVVVSIICFFGVILCHNDNRIPTTENLPVSSGPDEAFYATTDFILRLNVLIKHLAMYSLNDTLDAREAIRHADKMWNYTALSLEALVLRSRSAIELLPSRNFTNSSLHAALDVVRTERDNFLSQTSCFSPSLVAEIDAMSFIDRTNQPGGVVPNPDIKLLMQSSVHRLSKVSEGLLRTLRAIRSNKRGGQPRANPTQASVELFTAGFQRHIVDTRLNFETQANRLLSRVSAQLATLTLTPVLGQYLTNYSKLIETFTKNVSTHLNNTSIGVLASMNTSRTTVDMVLSTGNAGLLTAVAMSNSHKFLDLCLNRYVFPYYNLSQAVAKLLFCGEPELRTLEYLVTGAIPILDRAAISDSSAVKMAVICSSGSTACLTDYDNSLPAQFMAAQVRMESYVEFINQELLGLGQRVSVCANATVLDVGNYVNVTSPKFATCLSTGMKEWPRDAVLYQPYEEEQILLAENASCLAVRTYLKMLNLPVALEQRANAEFISPGGKRTKLPVLRVENFIYSEFDHIVAFVLDNFNKSLHALLSPEEKDLMRSSICLAEHIFTNAEQYVSWLDPEVRDTVTKKRNGCVFPFPLNYVQNWRKEGAVKRQLRLAEYLNVGLDKMIAEVDKLCQNLSDQLGDKQYFFGNNPTELDALVFGHLYSIFTMKLPNNVLALTIHKYSNLNQFCLNIDQTYFTAKEKGKGMK</sequence>
<keyword evidence="11" id="KW-1185">Reference proteome</keyword>
<dbReference type="VEuPathDB" id="VectorBase:ASTEI20_039413"/>
<evidence type="ECO:0008006" key="12">
    <source>
        <dbReference type="Google" id="ProtNLM"/>
    </source>
</evidence>
<evidence type="ECO:0000313" key="11">
    <source>
        <dbReference type="Proteomes" id="UP000076408"/>
    </source>
</evidence>
<dbReference type="SUPFAM" id="SSF47616">
    <property type="entry name" value="GST C-terminal domain-like"/>
    <property type="match status" value="1"/>
</dbReference>
<dbReference type="CDD" id="cd03079">
    <property type="entry name" value="GST_N_Metaxin2"/>
    <property type="match status" value="1"/>
</dbReference>
<dbReference type="Gene3D" id="1.20.1050.10">
    <property type="match status" value="1"/>
</dbReference>
<dbReference type="InterPro" id="IPR050931">
    <property type="entry name" value="Mito_Protein_Transport_Metaxin"/>
</dbReference>
<dbReference type="Pfam" id="PF17171">
    <property type="entry name" value="GST_C_6"/>
    <property type="match status" value="1"/>
</dbReference>
<dbReference type="InterPro" id="IPR019564">
    <property type="entry name" value="Sam37/metaxin_N"/>
</dbReference>
<comment type="similarity">
    <text evidence="2">Belongs to the metaxin family.</text>
</comment>
<dbReference type="VEuPathDB" id="VectorBase:ASTEI10866"/>
<proteinExistence type="inferred from homology"/>
<evidence type="ECO:0000259" key="8">
    <source>
        <dbReference type="Pfam" id="PF10568"/>
    </source>
</evidence>
<dbReference type="GO" id="GO:0001401">
    <property type="term" value="C:SAM complex"/>
    <property type="evidence" value="ECO:0007669"/>
    <property type="project" value="InterPro"/>
</dbReference>
<keyword evidence="5" id="KW-0653">Protein transport</keyword>
<dbReference type="InterPro" id="IPR036282">
    <property type="entry name" value="Glutathione-S-Trfase_C_sf"/>
</dbReference>
<dbReference type="PANTHER" id="PTHR12289:SF38">
    <property type="entry name" value="METAXIN-2"/>
    <property type="match status" value="1"/>
</dbReference>
<accession>A0A182YQY0</accession>